<dbReference type="VEuPathDB" id="FungiDB:DD237_001061"/>
<dbReference type="GO" id="GO:0003676">
    <property type="term" value="F:nucleic acid binding"/>
    <property type="evidence" value="ECO:0007669"/>
    <property type="project" value="InterPro"/>
</dbReference>
<protein>
    <recommendedName>
        <fullName evidence="1">DUF7769 domain-containing protein</fullName>
    </recommendedName>
</protein>
<dbReference type="InterPro" id="IPR056671">
    <property type="entry name" value="DUF7769"/>
</dbReference>
<evidence type="ECO:0000313" key="2">
    <source>
        <dbReference type="EMBL" id="RMX69998.1"/>
    </source>
</evidence>
<organism evidence="2 3">
    <name type="scientific">Peronospora effusa</name>
    <dbReference type="NCBI Taxonomy" id="542832"/>
    <lineage>
        <taxon>Eukaryota</taxon>
        <taxon>Sar</taxon>
        <taxon>Stramenopiles</taxon>
        <taxon>Oomycota</taxon>
        <taxon>Peronosporomycetes</taxon>
        <taxon>Peronosporales</taxon>
        <taxon>Peronosporaceae</taxon>
        <taxon>Peronospora</taxon>
    </lineage>
</organism>
<gene>
    <name evidence="2" type="ORF">DD238_000682</name>
</gene>
<dbReference type="VEuPathDB" id="FungiDB:DD237_001062"/>
<feature type="domain" description="DUF7769" evidence="1">
    <location>
        <begin position="521"/>
        <end position="577"/>
    </location>
</feature>
<accession>A0A3M6VT37</accession>
<comment type="caution">
    <text evidence="2">The sequence shown here is derived from an EMBL/GenBank/DDBJ whole genome shotgun (WGS) entry which is preliminary data.</text>
</comment>
<dbReference type="AlphaFoldDB" id="A0A3M6VT37"/>
<dbReference type="InterPro" id="IPR036397">
    <property type="entry name" value="RNaseH_sf"/>
</dbReference>
<evidence type="ECO:0000259" key="1">
    <source>
        <dbReference type="Pfam" id="PF24964"/>
    </source>
</evidence>
<dbReference type="PANTHER" id="PTHR47169:SF2">
    <property type="entry name" value="OS01G0541250 PROTEIN"/>
    <property type="match status" value="1"/>
</dbReference>
<dbReference type="Proteomes" id="UP000282087">
    <property type="component" value="Unassembled WGS sequence"/>
</dbReference>
<dbReference type="EMBL" id="QLLG01000008">
    <property type="protein sequence ID" value="RMX69998.1"/>
    <property type="molecule type" value="Genomic_DNA"/>
</dbReference>
<dbReference type="STRING" id="542832.A0A3M6VT37"/>
<dbReference type="PANTHER" id="PTHR47169">
    <property type="entry name" value="OS01G0541250 PROTEIN"/>
    <property type="match status" value="1"/>
</dbReference>
<sequence>MESSSFLPAPHLEDATNAMEAIGIEETVQVRRKPNMTDHERLLMADFLLKHSQGEARLPRAIIAAAADKFQVHRNTVSRIWNLMKVSLDVGASTDVVLKQVLSRKRGNCGRKKKDYSAALERVKQLPLNQRGSLRALSSALGVPRTTLFRLLRNEGTSNSISATDHQETSLKLKPTIANSIKAALSDKNKKERLQFCCSKMQPNGVFDNMFNMVHINTKWCSLPGNRDTKKKKVMFLIAVARPQWDAEKQQQFDGKLGVWPFVVAEPPLPLGTYTEANALSVDPSRISRVFCVLETITKREIQAMITTSVIPAIKQKLPSSLRRVPVLIQMDNQQVRLTADDPIVAEHGSTGGWNIRVQYQPAYSPELVVLNHGFLKSIYPEMIPPQLRCPQLPLVEELIAGVERTFAALPKRQINDAFLTLQKTMECIMLAGGSNDFESQEGATKKSLQNDGSLPVSVLCKREALFMDAHPSSLVPSPEPIPEVLVAGADDPIIEEDSLAFSVSSDKKTSAWKERGSKNLTYEERRSMLDFLLKRRVEGTSKLMRHAVTDAATKFCVDRRTVSRLWKRALQSLENGDEVCDVASRKIGRRGRRKRDWSVELERVKEIPLAQRGSIRALATAVGIPKTTLYELLKEDGGPTINSIKPSLTDKNKLERLRYCANKVRSNGLFDDMYNVVHINMKWFSLPKDKKTKVMFMAAVARPQWDPQKTEYFDGKIGTWPFVREELQVVDADMKFPQERLEQTFVALETVTKDDVQRMITELIIPAIRLRMPVHLMHGPIYIQQDSAKIRCSSDTMFAEEGRKEGWNIQMQNLPPYSPDFAVMDSTLFKLIQAAMKTFPPSSHAATVSGLTVLMSNVEQGFALLTKDQINDAFLSLQKAMECTMRVQGSNTYELGPTSKEQLQLEGSLPVSILCDPDAMLACRAVLDHVTEETLETM</sequence>
<dbReference type="Pfam" id="PF24964">
    <property type="entry name" value="DUF7769"/>
    <property type="match status" value="1"/>
</dbReference>
<proteinExistence type="predicted"/>
<evidence type="ECO:0000313" key="3">
    <source>
        <dbReference type="Proteomes" id="UP000282087"/>
    </source>
</evidence>
<name>A0A3M6VT37_9STRA</name>
<reference evidence="2 3" key="1">
    <citation type="submission" date="2018-06" db="EMBL/GenBank/DDBJ databases">
        <title>Comparative genomics of downy mildews reveals potential adaptations to biotrophy.</title>
        <authorList>
            <person name="Fletcher K."/>
            <person name="Klosterman S.J."/>
            <person name="Derevnina L."/>
            <person name="Martin F."/>
            <person name="Koike S."/>
            <person name="Reyes Chin-Wo S."/>
            <person name="Mou B."/>
            <person name="Michelmore R."/>
        </authorList>
    </citation>
    <scope>NUCLEOTIDE SEQUENCE [LARGE SCALE GENOMIC DNA]</scope>
    <source>
        <strain evidence="2 3">R14</strain>
    </source>
</reference>
<dbReference type="Gene3D" id="3.30.420.10">
    <property type="entry name" value="Ribonuclease H-like superfamily/Ribonuclease H"/>
    <property type="match status" value="2"/>
</dbReference>
<keyword evidence="3" id="KW-1185">Reference proteome</keyword>